<dbReference type="SUPFAM" id="SSF51735">
    <property type="entry name" value="NAD(P)-binding Rossmann-fold domains"/>
    <property type="match status" value="1"/>
</dbReference>
<dbReference type="EMBL" id="QZCG01000014">
    <property type="protein sequence ID" value="RJE82667.1"/>
    <property type="molecule type" value="Genomic_DNA"/>
</dbReference>
<dbReference type="NCBIfam" id="NF005559">
    <property type="entry name" value="PRK07231.1"/>
    <property type="match status" value="1"/>
</dbReference>
<comment type="caution">
    <text evidence="3">The sequence shown here is derived from an EMBL/GenBank/DDBJ whole genome shotgun (WGS) entry which is preliminary data.</text>
</comment>
<dbReference type="AlphaFoldDB" id="A0A418SP70"/>
<dbReference type="Proteomes" id="UP000284202">
    <property type="component" value="Unassembled WGS sequence"/>
</dbReference>
<dbReference type="GO" id="GO:0047936">
    <property type="term" value="F:glucose 1-dehydrogenase [NAD(P)+] activity"/>
    <property type="evidence" value="ECO:0007669"/>
    <property type="project" value="UniProtKB-EC"/>
</dbReference>
<dbReference type="Pfam" id="PF13561">
    <property type="entry name" value="adh_short_C2"/>
    <property type="match status" value="1"/>
</dbReference>
<dbReference type="RefSeq" id="WP_119751351.1">
    <property type="nucleotide sequence ID" value="NZ_QZCG01000014.1"/>
</dbReference>
<dbReference type="OrthoDB" id="7255009at2"/>
<name>A0A418SP70_9RHOB</name>
<dbReference type="PRINTS" id="PR00081">
    <property type="entry name" value="GDHRDH"/>
</dbReference>
<dbReference type="InterPro" id="IPR020904">
    <property type="entry name" value="Sc_DH/Rdtase_CS"/>
</dbReference>
<reference evidence="4" key="1">
    <citation type="submission" date="2018-09" db="EMBL/GenBank/DDBJ databases">
        <title>Acidovorax cavernicola nov. sp. isolated from Gruta de las Maravillas (Aracena, Spain).</title>
        <authorList>
            <person name="Jurado V."/>
            <person name="Gutierrez-Patricio S."/>
            <person name="Gonzalez-Pimentel J.L."/>
            <person name="Miller A.Z."/>
            <person name="Laiz L."/>
            <person name="Saiz-Jimenez C."/>
        </authorList>
    </citation>
    <scope>NUCLEOTIDE SEQUENCE [LARGE SCALE GENOMIC DNA]</scope>
    <source>
        <strain evidence="4">1011MAR3C25</strain>
    </source>
</reference>
<keyword evidence="2 3" id="KW-0560">Oxidoreductase</keyword>
<evidence type="ECO:0000313" key="3">
    <source>
        <dbReference type="EMBL" id="RJE82667.1"/>
    </source>
</evidence>
<dbReference type="PANTHER" id="PTHR42760:SF133">
    <property type="entry name" value="3-OXOACYL-[ACYL-CARRIER-PROTEIN] REDUCTASE"/>
    <property type="match status" value="1"/>
</dbReference>
<dbReference type="PROSITE" id="PS00061">
    <property type="entry name" value="ADH_SHORT"/>
    <property type="match status" value="1"/>
</dbReference>
<keyword evidence="4" id="KW-1185">Reference proteome</keyword>
<gene>
    <name evidence="3" type="ORF">D3P04_18460</name>
</gene>
<evidence type="ECO:0000313" key="4">
    <source>
        <dbReference type="Proteomes" id="UP000284202"/>
    </source>
</evidence>
<dbReference type="EC" id="1.1.1.47" evidence="3"/>
<dbReference type="InterPro" id="IPR036291">
    <property type="entry name" value="NAD(P)-bd_dom_sf"/>
</dbReference>
<dbReference type="InterPro" id="IPR002347">
    <property type="entry name" value="SDR_fam"/>
</dbReference>
<sequence>MSNPDLTRNDVHFDFRGKRALITGASRGIGRMLASGFGRAGADLVLTARKIEPLQAIAEDLRAQGCNVECMAVDQRDIDTIRKQLSGLSAIDILINNAGVEELRPSLDVDEALWDKIVDTNLKGAFFVAQAAAANMAANGGGAIVNLASLTSYVGVPTATPYGTSKTGILGMTRALAAEWGPLNIRVNAIAPGYFHTDLTNMFYEDPAWVADMESKVPMGRLGKLEDLIGAAQFLASGASEYITGQCIVIDGGYLAKI</sequence>
<dbReference type="FunFam" id="3.40.50.720:FF:000084">
    <property type="entry name" value="Short-chain dehydrogenase reductase"/>
    <property type="match status" value="1"/>
</dbReference>
<dbReference type="GO" id="GO:0006633">
    <property type="term" value="P:fatty acid biosynthetic process"/>
    <property type="evidence" value="ECO:0007669"/>
    <property type="project" value="TreeGrafter"/>
</dbReference>
<proteinExistence type="inferred from homology"/>
<dbReference type="PANTHER" id="PTHR42760">
    <property type="entry name" value="SHORT-CHAIN DEHYDROGENASES/REDUCTASES FAMILY MEMBER"/>
    <property type="match status" value="1"/>
</dbReference>
<evidence type="ECO:0000256" key="1">
    <source>
        <dbReference type="ARBA" id="ARBA00006484"/>
    </source>
</evidence>
<protein>
    <submittedName>
        <fullName evidence="3">Glucose 1-dehydrogenase</fullName>
        <ecNumber evidence="3">1.1.1.47</ecNumber>
    </submittedName>
</protein>
<dbReference type="PRINTS" id="PR00080">
    <property type="entry name" value="SDRFAMILY"/>
</dbReference>
<organism evidence="3 4">
    <name type="scientific">Paracoccus onubensis</name>
    <dbReference type="NCBI Taxonomy" id="1675788"/>
    <lineage>
        <taxon>Bacteria</taxon>
        <taxon>Pseudomonadati</taxon>
        <taxon>Pseudomonadota</taxon>
        <taxon>Alphaproteobacteria</taxon>
        <taxon>Rhodobacterales</taxon>
        <taxon>Paracoccaceae</taxon>
        <taxon>Paracoccus</taxon>
    </lineage>
</organism>
<comment type="similarity">
    <text evidence="1">Belongs to the short-chain dehydrogenases/reductases (SDR) family.</text>
</comment>
<dbReference type="GO" id="GO:0048038">
    <property type="term" value="F:quinone binding"/>
    <property type="evidence" value="ECO:0007669"/>
    <property type="project" value="TreeGrafter"/>
</dbReference>
<evidence type="ECO:0000256" key="2">
    <source>
        <dbReference type="ARBA" id="ARBA00023002"/>
    </source>
</evidence>
<dbReference type="Gene3D" id="3.40.50.720">
    <property type="entry name" value="NAD(P)-binding Rossmann-like Domain"/>
    <property type="match status" value="1"/>
</dbReference>
<accession>A0A418SP70</accession>